<dbReference type="PANTHER" id="PTHR31331:SF8">
    <property type="entry name" value="LCCL DOMAIN PROTEIN (AFU_ORTHOLOGUE AFUA_5G02970)"/>
    <property type="match status" value="1"/>
</dbReference>
<dbReference type="PROSITE" id="PS50820">
    <property type="entry name" value="LCCL"/>
    <property type="match status" value="1"/>
</dbReference>
<feature type="transmembrane region" description="Helical" evidence="2">
    <location>
        <begin position="160"/>
        <end position="178"/>
    </location>
</feature>
<evidence type="ECO:0000313" key="5">
    <source>
        <dbReference type="Proteomes" id="UP000572817"/>
    </source>
</evidence>
<dbReference type="PANTHER" id="PTHR31331">
    <property type="entry name" value="LCCL DOMAIN PROTEIN (AFU_ORTHOLOGUE AFUA_5G08630)"/>
    <property type="match status" value="1"/>
</dbReference>
<feature type="transmembrane region" description="Helical" evidence="2">
    <location>
        <begin position="345"/>
        <end position="378"/>
    </location>
</feature>
<dbReference type="OrthoDB" id="441660at2759"/>
<dbReference type="AlphaFoldDB" id="A0A8H4INS8"/>
<evidence type="ECO:0000256" key="2">
    <source>
        <dbReference type="SAM" id="Phobius"/>
    </source>
</evidence>
<sequence>MGGWWTKLGDGHDNLNLDSHELPGIREHGRPAPEPVAARHDPQHHADPHPDEGPSLMSPQIHDQPEYRDDATSTVDSEATATNNNTLPPYDYDDIDELPAPPDAPKYVPRPVQRVVNSIATWVKGPQPPRPYKITPFFPAIQAAPPTLLNQYLPKRKQKAWLLVAFYALWLLCFSLVLRKSAFSTEIGEYGSPTRLTCLSRFWADNNGCGLNGDDCRPFGNNSFAFRCPANCKRVEVFNPHAVGDQEVNYRPLVIGGPTRGDGQDSVASTIYRGDSFICGSAIHAGFVNNKAGGCGVVSRVGTQSNFPSSDHHGIGSIGFDSYFPLSYTFVEGTASQCKDLRWSLFAVSLTFTIVLSLFTTSPAVFFPSVFFGIFFHVALASDPPNLTDYHALVSIALGRFLPAAFCAFVIYKFSVRPTLTGLTAQIEKTVLWLGGCWVGALNNYTFDKIPIQRLTPHDIQQQPGAIPALIIIVLSLFFIAVGQAYALRVEGRLPRYLVVYGVMVLCILALVAVPKMNVRIHHYILALLLLPGTAMQNRPSLLYQGILVGLFINGIARWGFDSILQTPLELRQDAHLGTPLPEILAPIIHNALDPSRGILPNITFEWTLPLPKKYDGVSILVNDVERFRAYVDEDKTSFTWVKQHIDLPEYFRFAYMDGRHAGDYTKAARSPLSPPPSAQHPSLLPATSPARETAAALARLLERWSTGPAVFFAAVGLMPPGFPLLRDPAFVRDRVELAGDAFGRADRAESRARVEAALGEVEGGFLADGRAWGVWVFDWLLGDAFFAGAVDEAWEWERRFPRAVAWVRRWREVLGQRGVWDREREGPRGAVGDEEVLGLVSGGEGEGGVEVVWDGACAEVVEVFPTDYGSKHRDKGRLVGLGVDEVVIEVDVEERGKTLRVHFPRTGFRVQKVE</sequence>
<dbReference type="SUPFAM" id="SSF69848">
    <property type="entry name" value="LCCL domain"/>
    <property type="match status" value="1"/>
</dbReference>
<feature type="transmembrane region" description="Helical" evidence="2">
    <location>
        <begin position="466"/>
        <end position="488"/>
    </location>
</feature>
<feature type="compositionally biased region" description="Polar residues" evidence="1">
    <location>
        <begin position="72"/>
        <end position="87"/>
    </location>
</feature>
<keyword evidence="2" id="KW-0472">Membrane</keyword>
<feature type="region of interest" description="Disordered" evidence="1">
    <location>
        <begin position="1"/>
        <end position="107"/>
    </location>
</feature>
<dbReference type="Gene3D" id="2.170.130.20">
    <property type="entry name" value="LCCL-like domain"/>
    <property type="match status" value="1"/>
</dbReference>
<feature type="region of interest" description="Disordered" evidence="1">
    <location>
        <begin position="667"/>
        <end position="686"/>
    </location>
</feature>
<dbReference type="InterPro" id="IPR004043">
    <property type="entry name" value="LCCL"/>
</dbReference>
<protein>
    <submittedName>
        <fullName evidence="4">LCCL domain-containing protein</fullName>
    </submittedName>
</protein>
<evidence type="ECO:0000256" key="1">
    <source>
        <dbReference type="SAM" id="MobiDB-lite"/>
    </source>
</evidence>
<dbReference type="Proteomes" id="UP000572817">
    <property type="component" value="Unassembled WGS sequence"/>
</dbReference>
<organism evidence="4 5">
    <name type="scientific">Botryosphaeria dothidea</name>
    <dbReference type="NCBI Taxonomy" id="55169"/>
    <lineage>
        <taxon>Eukaryota</taxon>
        <taxon>Fungi</taxon>
        <taxon>Dikarya</taxon>
        <taxon>Ascomycota</taxon>
        <taxon>Pezizomycotina</taxon>
        <taxon>Dothideomycetes</taxon>
        <taxon>Dothideomycetes incertae sedis</taxon>
        <taxon>Botryosphaeriales</taxon>
        <taxon>Botryosphaeriaceae</taxon>
        <taxon>Botryosphaeria</taxon>
    </lineage>
</organism>
<gene>
    <name evidence="4" type="ORF">GTA08_BOTSDO08371</name>
</gene>
<proteinExistence type="predicted"/>
<evidence type="ECO:0000313" key="4">
    <source>
        <dbReference type="EMBL" id="KAF4304486.1"/>
    </source>
</evidence>
<keyword evidence="2" id="KW-1133">Transmembrane helix</keyword>
<feature type="transmembrane region" description="Helical" evidence="2">
    <location>
        <begin position="390"/>
        <end position="412"/>
    </location>
</feature>
<dbReference type="InterPro" id="IPR051957">
    <property type="entry name" value="CRISP-LCCL_domain"/>
</dbReference>
<keyword evidence="2" id="KW-0812">Transmembrane</keyword>
<feature type="transmembrane region" description="Helical" evidence="2">
    <location>
        <begin position="542"/>
        <end position="561"/>
    </location>
</feature>
<accession>A0A8H4INS8</accession>
<keyword evidence="5" id="KW-1185">Reference proteome</keyword>
<name>A0A8H4INS8_9PEZI</name>
<feature type="compositionally biased region" description="Basic and acidic residues" evidence="1">
    <location>
        <begin position="9"/>
        <end position="52"/>
    </location>
</feature>
<dbReference type="Pfam" id="PF03815">
    <property type="entry name" value="LCCL"/>
    <property type="match status" value="1"/>
</dbReference>
<dbReference type="InterPro" id="IPR036609">
    <property type="entry name" value="LCCL_sf"/>
</dbReference>
<evidence type="ECO:0000259" key="3">
    <source>
        <dbReference type="PROSITE" id="PS50820"/>
    </source>
</evidence>
<feature type="domain" description="LCCL" evidence="3">
    <location>
        <begin position="192"/>
        <end position="318"/>
    </location>
</feature>
<dbReference type="SMART" id="SM00603">
    <property type="entry name" value="LCCL"/>
    <property type="match status" value="1"/>
</dbReference>
<dbReference type="Gene3D" id="3.40.30.110">
    <property type="match status" value="1"/>
</dbReference>
<dbReference type="EMBL" id="WWBZ02000051">
    <property type="protein sequence ID" value="KAF4304486.1"/>
    <property type="molecule type" value="Genomic_DNA"/>
</dbReference>
<dbReference type="Pfam" id="PF25907">
    <property type="entry name" value="DUF7962"/>
    <property type="match status" value="1"/>
</dbReference>
<comment type="caution">
    <text evidence="4">The sequence shown here is derived from an EMBL/GenBank/DDBJ whole genome shotgun (WGS) entry which is preliminary data.</text>
</comment>
<reference evidence="4" key="1">
    <citation type="submission" date="2020-04" db="EMBL/GenBank/DDBJ databases">
        <title>Genome Assembly and Annotation of Botryosphaeria dothidea sdau 11-99, a Latent Pathogen of Apple Fruit Ring Rot in China.</title>
        <authorList>
            <person name="Yu C."/>
            <person name="Diao Y."/>
            <person name="Lu Q."/>
            <person name="Zhao J."/>
            <person name="Cui S."/>
            <person name="Peng C."/>
            <person name="He B."/>
            <person name="Liu H."/>
        </authorList>
    </citation>
    <scope>NUCLEOTIDE SEQUENCE [LARGE SCALE GENOMIC DNA]</scope>
    <source>
        <strain evidence="4">Sdau11-99</strain>
    </source>
</reference>
<feature type="transmembrane region" description="Helical" evidence="2">
    <location>
        <begin position="494"/>
        <end position="514"/>
    </location>
</feature>
<dbReference type="InterPro" id="IPR058268">
    <property type="entry name" value="DUF7962"/>
</dbReference>